<reference evidence="1" key="1">
    <citation type="submission" date="2014-12" db="EMBL/GenBank/DDBJ databases">
        <title>Insight into the proteome of Arion vulgaris.</title>
        <authorList>
            <person name="Aradska J."/>
            <person name="Bulat T."/>
            <person name="Smidak R."/>
            <person name="Sarate P."/>
            <person name="Gangsoo J."/>
            <person name="Sialana F."/>
            <person name="Bilban M."/>
            <person name="Lubec G."/>
        </authorList>
    </citation>
    <scope>NUCLEOTIDE SEQUENCE</scope>
    <source>
        <tissue evidence="1">Skin</tissue>
    </source>
</reference>
<organism evidence="1">
    <name type="scientific">Arion vulgaris</name>
    <dbReference type="NCBI Taxonomy" id="1028688"/>
    <lineage>
        <taxon>Eukaryota</taxon>
        <taxon>Metazoa</taxon>
        <taxon>Spiralia</taxon>
        <taxon>Lophotrochozoa</taxon>
        <taxon>Mollusca</taxon>
        <taxon>Gastropoda</taxon>
        <taxon>Heterobranchia</taxon>
        <taxon>Euthyneura</taxon>
        <taxon>Panpulmonata</taxon>
        <taxon>Eupulmonata</taxon>
        <taxon>Stylommatophora</taxon>
        <taxon>Helicina</taxon>
        <taxon>Arionoidea</taxon>
        <taxon>Arionidae</taxon>
        <taxon>Arion</taxon>
    </lineage>
</organism>
<protein>
    <submittedName>
        <fullName evidence="1">Uncharacterized protein</fullName>
    </submittedName>
</protein>
<feature type="non-terminal residue" evidence="1">
    <location>
        <position position="1"/>
    </location>
</feature>
<gene>
    <name evidence="1" type="primary">ORF24195</name>
</gene>
<name>A0A0B6YFU5_9EUPU</name>
<evidence type="ECO:0000313" key="1">
    <source>
        <dbReference type="EMBL" id="CEK55029.1"/>
    </source>
</evidence>
<proteinExistence type="predicted"/>
<accession>A0A0B6YFU5</accession>
<dbReference type="EMBL" id="HACG01008164">
    <property type="protein sequence ID" value="CEK55029.1"/>
    <property type="molecule type" value="Transcribed_RNA"/>
</dbReference>
<dbReference type="AlphaFoldDB" id="A0A0B6YFU5"/>
<sequence length="55" mass="6465">LLKVKKSNTKICLQDFSRYLNKRESPEEIVNGNGMDPLRKWIWKSVRTGDIQLNC</sequence>